<keyword evidence="13" id="KW-1185">Reference proteome</keyword>
<evidence type="ECO:0000259" key="10">
    <source>
        <dbReference type="Pfam" id="PF01379"/>
    </source>
</evidence>
<dbReference type="PANTHER" id="PTHR11557:SF0">
    <property type="entry name" value="PORPHOBILINOGEN DEAMINASE"/>
    <property type="match status" value="1"/>
</dbReference>
<dbReference type="InterPro" id="IPR022419">
    <property type="entry name" value="Porphobilin_deaminase_cofac_BS"/>
</dbReference>
<dbReference type="SUPFAM" id="SSF54782">
    <property type="entry name" value="Porphobilinogen deaminase (hydroxymethylbilane synthase), C-terminal domain"/>
    <property type="match status" value="1"/>
</dbReference>
<dbReference type="GO" id="GO:0005737">
    <property type="term" value="C:cytoplasm"/>
    <property type="evidence" value="ECO:0007669"/>
    <property type="project" value="UniProtKB-UniRule"/>
</dbReference>
<feature type="domain" description="Porphobilinogen deaminase N-terminal" evidence="10">
    <location>
        <begin position="34"/>
        <end position="255"/>
    </location>
</feature>
<comment type="miscellaneous">
    <text evidence="8">The porphobilinogen subunits are added to the dipyrromethane group.</text>
</comment>
<dbReference type="InterPro" id="IPR022418">
    <property type="entry name" value="Porphobilinogen_deaminase_C"/>
</dbReference>
<reference evidence="12 13" key="1">
    <citation type="submission" date="2016-12" db="EMBL/GenBank/DDBJ databases">
        <title>Study of bacterial adaptation to deep sea.</title>
        <authorList>
            <person name="Song J."/>
            <person name="Yoshizawa S."/>
            <person name="Kogure K."/>
        </authorList>
    </citation>
    <scope>NUCLEOTIDE SEQUENCE [LARGE SCALE GENOMIC DNA]</scope>
    <source>
        <strain evidence="12 13">SAORIC-165</strain>
    </source>
</reference>
<comment type="subunit">
    <text evidence="4 8">Monomer.</text>
</comment>
<dbReference type="PROSITE" id="PS00533">
    <property type="entry name" value="PORPHOBILINOGEN_DEAM"/>
    <property type="match status" value="1"/>
</dbReference>
<dbReference type="Proteomes" id="UP000239907">
    <property type="component" value="Unassembled WGS sequence"/>
</dbReference>
<keyword evidence="5 8" id="KW-0808">Transferase</keyword>
<evidence type="ECO:0000256" key="4">
    <source>
        <dbReference type="ARBA" id="ARBA00011245"/>
    </source>
</evidence>
<evidence type="ECO:0000256" key="3">
    <source>
        <dbReference type="ARBA" id="ARBA00005638"/>
    </source>
</evidence>
<accession>A0A2S7TZY4</accession>
<evidence type="ECO:0000256" key="8">
    <source>
        <dbReference type="HAMAP-Rule" id="MF_00260"/>
    </source>
</evidence>
<proteinExistence type="inferred from homology"/>
<dbReference type="PANTHER" id="PTHR11557">
    <property type="entry name" value="PORPHOBILINOGEN DEAMINASE"/>
    <property type="match status" value="1"/>
</dbReference>
<feature type="modified residue" description="S-(dipyrrolylmethanemethyl)cysteine" evidence="8">
    <location>
        <position position="287"/>
    </location>
</feature>
<organism evidence="12 13">
    <name type="scientific">Rubritalea profundi</name>
    <dbReference type="NCBI Taxonomy" id="1658618"/>
    <lineage>
        <taxon>Bacteria</taxon>
        <taxon>Pseudomonadati</taxon>
        <taxon>Verrucomicrobiota</taxon>
        <taxon>Verrucomicrobiia</taxon>
        <taxon>Verrucomicrobiales</taxon>
        <taxon>Rubritaleaceae</taxon>
        <taxon>Rubritalea</taxon>
    </lineage>
</organism>
<dbReference type="NCBIfam" id="TIGR00212">
    <property type="entry name" value="hemC"/>
    <property type="match status" value="1"/>
</dbReference>
<evidence type="ECO:0000256" key="2">
    <source>
        <dbReference type="ARBA" id="ARBA00004735"/>
    </source>
</evidence>
<dbReference type="InterPro" id="IPR000860">
    <property type="entry name" value="HemC"/>
</dbReference>
<dbReference type="Gene3D" id="3.30.160.40">
    <property type="entry name" value="Porphobilinogen deaminase, C-terminal domain"/>
    <property type="match status" value="1"/>
</dbReference>
<feature type="compositionally biased region" description="Polar residues" evidence="9">
    <location>
        <begin position="20"/>
        <end position="31"/>
    </location>
</feature>
<dbReference type="GO" id="GO:0004418">
    <property type="term" value="F:hydroxymethylbilane synthase activity"/>
    <property type="evidence" value="ECO:0007669"/>
    <property type="project" value="UniProtKB-UniRule"/>
</dbReference>
<evidence type="ECO:0000256" key="6">
    <source>
        <dbReference type="ARBA" id="ARBA00023244"/>
    </source>
</evidence>
<comment type="caution">
    <text evidence="12">The sequence shown here is derived from an EMBL/GenBank/DDBJ whole genome shotgun (WGS) entry which is preliminary data.</text>
</comment>
<dbReference type="InterPro" id="IPR022417">
    <property type="entry name" value="Porphobilin_deaminase_N"/>
</dbReference>
<comment type="catalytic activity">
    <reaction evidence="7 8">
        <text>4 porphobilinogen + H2O = hydroxymethylbilane + 4 NH4(+)</text>
        <dbReference type="Rhea" id="RHEA:13185"/>
        <dbReference type="ChEBI" id="CHEBI:15377"/>
        <dbReference type="ChEBI" id="CHEBI:28938"/>
        <dbReference type="ChEBI" id="CHEBI:57845"/>
        <dbReference type="ChEBI" id="CHEBI:58126"/>
        <dbReference type="EC" id="2.5.1.61"/>
    </reaction>
</comment>
<evidence type="ECO:0000256" key="1">
    <source>
        <dbReference type="ARBA" id="ARBA00002869"/>
    </source>
</evidence>
<dbReference type="PIRSF" id="PIRSF001438">
    <property type="entry name" value="4pyrrol_synth_OHMeBilane_synth"/>
    <property type="match status" value="1"/>
</dbReference>
<protein>
    <recommendedName>
        <fullName evidence="8">Porphobilinogen deaminase</fullName>
        <shortName evidence="8">PBG</shortName>
        <ecNumber evidence="8">2.5.1.61</ecNumber>
    </recommendedName>
    <alternativeName>
        <fullName evidence="8">Hydroxymethylbilane synthase</fullName>
        <shortName evidence="8">HMBS</shortName>
    </alternativeName>
    <alternativeName>
        <fullName evidence="8">Pre-uroporphyrinogen synthase</fullName>
    </alternativeName>
</protein>
<dbReference type="EC" id="2.5.1.61" evidence="8"/>
<comment type="similarity">
    <text evidence="3 8">Belongs to the HMBS family.</text>
</comment>
<feature type="compositionally biased region" description="Basic residues" evidence="9">
    <location>
        <begin position="9"/>
        <end position="19"/>
    </location>
</feature>
<dbReference type="Pfam" id="PF03900">
    <property type="entry name" value="Porphobil_deamC"/>
    <property type="match status" value="1"/>
</dbReference>
<dbReference type="SUPFAM" id="SSF53850">
    <property type="entry name" value="Periplasmic binding protein-like II"/>
    <property type="match status" value="1"/>
</dbReference>
<dbReference type="Gene3D" id="3.40.190.10">
    <property type="entry name" value="Periplasmic binding protein-like II"/>
    <property type="match status" value="2"/>
</dbReference>
<gene>
    <name evidence="8" type="primary">hemC</name>
    <name evidence="12" type="ORF">BSZ32_02725</name>
</gene>
<dbReference type="HAMAP" id="MF_00260">
    <property type="entry name" value="Porphobil_deam"/>
    <property type="match status" value="1"/>
</dbReference>
<dbReference type="EMBL" id="MQWA01000001">
    <property type="protein sequence ID" value="PQJ27513.1"/>
    <property type="molecule type" value="Genomic_DNA"/>
</dbReference>
<dbReference type="AlphaFoldDB" id="A0A2S7TZY4"/>
<sequence>MRSATSKCKPAKKSSRTKSKNFPTNREMSTPNKLVVGTRGSALALVQAEMTEGLLRKAFPEAEIVRKVITTTGDRRTDVSLAEVAKVEGVFDKGVFIKELEIALENGEIDIAVHSLKDVPTVLEDQFEIVSVLERAPVADLLITKNAGGLEALPQGAKVASSSCRRQKMLKWLRPDIEMVDIRGNVPTRLRKLAENPEIDGIILAEAGLVRLGYNATGEMSTEAGSVFGCAVDPEQFLPAAGQGAVGLEVRKGDECSANFAKAINHAPTMTRITAEREFLRLLNGGCHTPVGVSTQFFGDKLLMEGIVFPEGEAIGDPMQAEVSGSVNEPLKVAQTLFKSLS</sequence>
<dbReference type="Pfam" id="PF01379">
    <property type="entry name" value="Porphobil_deam"/>
    <property type="match status" value="1"/>
</dbReference>
<comment type="cofactor">
    <cofactor evidence="8">
        <name>dipyrromethane</name>
        <dbReference type="ChEBI" id="CHEBI:60342"/>
    </cofactor>
    <text evidence="8">Binds 1 dipyrromethane group covalently.</text>
</comment>
<comment type="pathway">
    <text evidence="2">Porphyrin-containing compound metabolism; protoporphyrin-IX biosynthesis; coproporphyrinogen-III from 5-aminolevulinate: step 2/4.</text>
</comment>
<evidence type="ECO:0000256" key="7">
    <source>
        <dbReference type="ARBA" id="ARBA00048169"/>
    </source>
</evidence>
<name>A0A2S7TZY4_9BACT</name>
<evidence type="ECO:0000259" key="11">
    <source>
        <dbReference type="Pfam" id="PF03900"/>
    </source>
</evidence>
<evidence type="ECO:0000313" key="13">
    <source>
        <dbReference type="Proteomes" id="UP000239907"/>
    </source>
</evidence>
<dbReference type="GO" id="GO:0006782">
    <property type="term" value="P:protoporphyrinogen IX biosynthetic process"/>
    <property type="evidence" value="ECO:0007669"/>
    <property type="project" value="UniProtKB-UniRule"/>
</dbReference>
<comment type="function">
    <text evidence="1 8">Tetrapolymerization of the monopyrrole PBG into the hydroxymethylbilane pre-uroporphyrinogen in several discrete steps.</text>
</comment>
<dbReference type="InterPro" id="IPR036803">
    <property type="entry name" value="Porphobilinogen_deaminase_C_sf"/>
</dbReference>
<feature type="region of interest" description="Disordered" evidence="9">
    <location>
        <begin position="1"/>
        <end position="31"/>
    </location>
</feature>
<keyword evidence="6 8" id="KW-0627">Porphyrin biosynthesis</keyword>
<dbReference type="FunFam" id="3.40.190.10:FF:000005">
    <property type="entry name" value="Porphobilinogen deaminase"/>
    <property type="match status" value="1"/>
</dbReference>
<feature type="domain" description="Porphobilinogen deaminase C-terminal" evidence="11">
    <location>
        <begin position="271"/>
        <end position="339"/>
    </location>
</feature>
<evidence type="ECO:0000313" key="12">
    <source>
        <dbReference type="EMBL" id="PQJ27513.1"/>
    </source>
</evidence>
<evidence type="ECO:0000256" key="9">
    <source>
        <dbReference type="SAM" id="MobiDB-lite"/>
    </source>
</evidence>
<dbReference type="PRINTS" id="PR00151">
    <property type="entry name" value="PORPHBDMNASE"/>
</dbReference>
<evidence type="ECO:0000256" key="5">
    <source>
        <dbReference type="ARBA" id="ARBA00022679"/>
    </source>
</evidence>